<dbReference type="RefSeq" id="WP_152265965.1">
    <property type="nucleotide sequence ID" value="NZ_VOKX01000127.1"/>
</dbReference>
<name>A0A5N5W013_STRMB</name>
<protein>
    <recommendedName>
        <fullName evidence="1">DUF6603 domain-containing protein</fullName>
    </recommendedName>
</protein>
<keyword evidence="3" id="KW-1185">Reference proteome</keyword>
<evidence type="ECO:0000259" key="1">
    <source>
        <dbReference type="Pfam" id="PF20248"/>
    </source>
</evidence>
<gene>
    <name evidence="2" type="ORF">FRZ00_32310</name>
</gene>
<reference evidence="2 3" key="1">
    <citation type="journal article" date="2019" name="Microb. Cell Fact.">
        <title>Exploring novel herbicidin analogues by transcriptional regulator overexpression and MS/MS molecular networking.</title>
        <authorList>
            <person name="Shi Y."/>
            <person name="Gu R."/>
            <person name="Li Y."/>
            <person name="Wang X."/>
            <person name="Ren W."/>
            <person name="Li X."/>
            <person name="Wang L."/>
            <person name="Xie Y."/>
            <person name="Hong B."/>
        </authorList>
    </citation>
    <scope>NUCLEOTIDE SEQUENCE [LARGE SCALE GENOMIC DNA]</scope>
    <source>
        <strain evidence="2 3">US-43</strain>
    </source>
</reference>
<organism evidence="2 3">
    <name type="scientific">Streptomyces mobaraensis</name>
    <name type="common">Streptoverticillium mobaraense</name>
    <dbReference type="NCBI Taxonomy" id="35621"/>
    <lineage>
        <taxon>Bacteria</taxon>
        <taxon>Bacillati</taxon>
        <taxon>Actinomycetota</taxon>
        <taxon>Actinomycetes</taxon>
        <taxon>Kitasatosporales</taxon>
        <taxon>Streptomycetaceae</taxon>
        <taxon>Streptomyces</taxon>
    </lineage>
</organism>
<dbReference type="Proteomes" id="UP000327000">
    <property type="component" value="Unassembled WGS sequence"/>
</dbReference>
<comment type="caution">
    <text evidence="2">The sequence shown here is derived from an EMBL/GenBank/DDBJ whole genome shotgun (WGS) entry which is preliminary data.</text>
</comment>
<evidence type="ECO:0000313" key="3">
    <source>
        <dbReference type="Proteomes" id="UP000327000"/>
    </source>
</evidence>
<dbReference type="AlphaFoldDB" id="A0A5N5W013"/>
<evidence type="ECO:0000313" key="2">
    <source>
        <dbReference type="EMBL" id="KAB7833813.1"/>
    </source>
</evidence>
<proteinExistence type="predicted"/>
<accession>A0A5N5W013</accession>
<dbReference type="EMBL" id="VOKX01000127">
    <property type="protein sequence ID" value="KAB7833813.1"/>
    <property type="molecule type" value="Genomic_DNA"/>
</dbReference>
<dbReference type="OrthoDB" id="535891at2"/>
<dbReference type="Pfam" id="PF20248">
    <property type="entry name" value="DUF6603"/>
    <property type="match status" value="1"/>
</dbReference>
<sequence>MTTPLPQLAAQLRAGLDPVLPLLAGLPDDATRRQRLAQGLGLPGGALTPDALLVRLALPDAGSHGDVWSVLVELLRTAVGQAPPGWQLAIKDVLTLGPGPVPVPAVTALPPTINLSFDLTGALSLVPGLAVRDGISLVLSLPSATPDDCSLAFRADGIALTLTGDDLLGLLVPGGLAVKGRLGVRLDKNGLRLEGGAAGKGVAIPLNQVPSVLRAPALHVSVRDGGLRLDTSFRASLLGIGEATVDGAGLEVRPSGGGFTATPVMPTGFGLALAVGPAKGGGFLAAHDGRYEGALSLSLGIVEVRAFGILDTRPVSVLVVLSALFTPPIELGLAVTLNAVGGIVGVGRALDRAGLAQVVQAGHVDDLLFPADPVAAASRVLAELGAVFPARPGSTVVGPMFRIGWGRPVSFLTADIGVVLELPGGVVGILGRLRVALPAPQAPVLDLRASVAGVVDAANGLVEIVADLAGSRLLTASIAGGLALRVKSGQDATFVLSAGGFHPRFTPPDGFPTPKRLTIAIADSPLLHIVFSGYFALTPGTVQAGAELSAVIGSRGTGVTGRLTFDALVRWEPSFGVQLDLSGSFELRFASKTLCSLGLRVHVDGPTPCWHVAGRAGVSFLFFDVSFPFDERWDCSGETDLPPLPDVRRLLEQALDDPRNWEPVLPDGVRTMASLGADDAAGGRLLHPLGRPRFSQRIVPLGIEVAKYGPGRLPRPTAFDVTVTFAGGAGTAQPVTADFARADFFDLTDDEKLTQPAFEQFRSGSELTPPAPAVTAPAYSVPVEYETKWLGGPVSTPKPPWRITDAAFLAALPFGAVGRSLVHELRERYVSPPITTPDKPVLKDRSYAIVPTGTLKEAGFARTNTFTEATAQLRTVSGRSALHQVVPAYEVRP</sequence>
<dbReference type="InterPro" id="IPR046538">
    <property type="entry name" value="DUF6603"/>
</dbReference>
<feature type="domain" description="DUF6603" evidence="1">
    <location>
        <begin position="220"/>
        <end position="750"/>
    </location>
</feature>